<proteinExistence type="predicted"/>
<accession>A0ABT5UH17</accession>
<comment type="caution">
    <text evidence="1">The sequence shown here is derived from an EMBL/GenBank/DDBJ whole genome shotgun (WGS) entry which is preliminary data.</text>
</comment>
<evidence type="ECO:0000313" key="1">
    <source>
        <dbReference type="EMBL" id="MDE1465653.1"/>
    </source>
</evidence>
<keyword evidence="2" id="KW-1185">Reference proteome</keyword>
<protein>
    <submittedName>
        <fullName evidence="1">Uncharacterized protein</fullName>
    </submittedName>
</protein>
<dbReference type="EMBL" id="JAPMOU010000075">
    <property type="protein sequence ID" value="MDE1465653.1"/>
    <property type="molecule type" value="Genomic_DNA"/>
</dbReference>
<dbReference type="RefSeq" id="WP_274691956.1">
    <property type="nucleotide sequence ID" value="NZ_JAPMOU010000075.1"/>
</dbReference>
<name>A0ABT5UH17_9GAMM</name>
<dbReference type="Proteomes" id="UP001528823">
    <property type="component" value="Unassembled WGS sequence"/>
</dbReference>
<gene>
    <name evidence="1" type="ORF">ORQ98_27190</name>
</gene>
<sequence length="64" mass="7535">MDKKSNKSTEKNLNKLFEQAIMTPPEFFNITETPEPLNESKCLNCGMREISKRWSRSIKRHYSA</sequence>
<evidence type="ECO:0000313" key="2">
    <source>
        <dbReference type="Proteomes" id="UP001528823"/>
    </source>
</evidence>
<reference evidence="1 2" key="1">
    <citation type="submission" date="2022-11" db="EMBL/GenBank/DDBJ databases">
        <title>Spartinivicinus poritis sp. nov., isolated from scleractinian coral Porites lutea.</title>
        <authorList>
            <person name="Zhang G."/>
            <person name="Cai L."/>
            <person name="Wei Q."/>
        </authorList>
    </citation>
    <scope>NUCLEOTIDE SEQUENCE [LARGE SCALE GENOMIC DNA]</scope>
    <source>
        <strain evidence="1 2">A2-2</strain>
    </source>
</reference>
<organism evidence="1 2">
    <name type="scientific">Spartinivicinus poritis</name>
    <dbReference type="NCBI Taxonomy" id="2994640"/>
    <lineage>
        <taxon>Bacteria</taxon>
        <taxon>Pseudomonadati</taxon>
        <taxon>Pseudomonadota</taxon>
        <taxon>Gammaproteobacteria</taxon>
        <taxon>Oceanospirillales</taxon>
        <taxon>Zooshikellaceae</taxon>
        <taxon>Spartinivicinus</taxon>
    </lineage>
</organism>